<evidence type="ECO:0000256" key="2">
    <source>
        <dbReference type="ARBA" id="ARBA00022448"/>
    </source>
</evidence>
<dbReference type="InterPro" id="IPR027417">
    <property type="entry name" value="P-loop_NTPase"/>
</dbReference>
<dbReference type="CDD" id="cd00267">
    <property type="entry name" value="ABC_ATPase"/>
    <property type="match status" value="1"/>
</dbReference>
<keyword evidence="2" id="KW-0813">Transport</keyword>
<keyword evidence="9" id="KW-1185">Reference proteome</keyword>
<organism evidence="8 9">
    <name type="scientific">Polynucleobacter kasalickyi</name>
    <dbReference type="NCBI Taxonomy" id="1938817"/>
    <lineage>
        <taxon>Bacteria</taxon>
        <taxon>Pseudomonadati</taxon>
        <taxon>Pseudomonadota</taxon>
        <taxon>Betaproteobacteria</taxon>
        <taxon>Burkholderiales</taxon>
        <taxon>Burkholderiaceae</taxon>
        <taxon>Polynucleobacter</taxon>
    </lineage>
</organism>
<evidence type="ECO:0000256" key="6">
    <source>
        <dbReference type="ARBA" id="ARBA00022840"/>
    </source>
</evidence>
<sequence length="230" mass="25629">MGLQILLNQRQKESMAEKFTIHLSNIDLRSDHKSILKIDQAAIPIETITCIVGSNGSGKTSLLKSIAGLNKITKGSIEFPAITTCMVHNQSTVLKMSVKQNLMLLRDVDQTIQASFVDDVMAKFQLIELSKSPAPLLSTGEKQRLALARAYLLNAQLILLDEPTSSLDNASKKLIENFIIEMTKEGTKFLIVSHDLPQVQRLSEHVVQLENGQIRCVQATHRHFEENQSL</sequence>
<protein>
    <submittedName>
        <fullName evidence="8">Tungstate transport system ATP-binding protein</fullName>
    </submittedName>
</protein>
<evidence type="ECO:0000256" key="5">
    <source>
        <dbReference type="ARBA" id="ARBA00022741"/>
    </source>
</evidence>
<dbReference type="SMART" id="SM00382">
    <property type="entry name" value="AAA"/>
    <property type="match status" value="1"/>
</dbReference>
<evidence type="ECO:0000259" key="7">
    <source>
        <dbReference type="PROSITE" id="PS50893"/>
    </source>
</evidence>
<keyword evidence="4" id="KW-0472">Membrane</keyword>
<keyword evidence="5" id="KW-0547">Nucleotide-binding</keyword>
<dbReference type="PANTHER" id="PTHR42734">
    <property type="entry name" value="METAL TRANSPORT SYSTEM ATP-BINDING PROTEIN TM_0124-RELATED"/>
    <property type="match status" value="1"/>
</dbReference>
<reference evidence="8 9" key="1">
    <citation type="submission" date="2017-04" db="EMBL/GenBank/DDBJ databases">
        <authorList>
            <person name="Afonso C.L."/>
            <person name="Miller P.J."/>
            <person name="Scott M.A."/>
            <person name="Spackman E."/>
            <person name="Goraichik I."/>
            <person name="Dimitrov K.M."/>
            <person name="Suarez D.L."/>
            <person name="Swayne D.E."/>
        </authorList>
    </citation>
    <scope>NUCLEOTIDE SEQUENCE [LARGE SCALE GENOMIC DNA]</scope>
    <source>
        <strain evidence="8 9">VK13</strain>
    </source>
</reference>
<evidence type="ECO:0000256" key="1">
    <source>
        <dbReference type="ARBA" id="ARBA00005417"/>
    </source>
</evidence>
<accession>A0A1W1ZSS7</accession>
<keyword evidence="6 8" id="KW-0067">ATP-binding</keyword>
<evidence type="ECO:0000256" key="4">
    <source>
        <dbReference type="ARBA" id="ARBA00022519"/>
    </source>
</evidence>
<dbReference type="InterPro" id="IPR003593">
    <property type="entry name" value="AAA+_ATPase"/>
</dbReference>
<dbReference type="GO" id="GO:0005524">
    <property type="term" value="F:ATP binding"/>
    <property type="evidence" value="ECO:0007669"/>
    <property type="project" value="UniProtKB-KW"/>
</dbReference>
<dbReference type="GO" id="GO:0016887">
    <property type="term" value="F:ATP hydrolysis activity"/>
    <property type="evidence" value="ECO:0007669"/>
    <property type="project" value="InterPro"/>
</dbReference>
<dbReference type="InterPro" id="IPR003439">
    <property type="entry name" value="ABC_transporter-like_ATP-bd"/>
</dbReference>
<keyword evidence="3" id="KW-1003">Cell membrane</keyword>
<gene>
    <name evidence="8" type="ORF">SAMN06296008_10693</name>
</gene>
<dbReference type="PROSITE" id="PS50893">
    <property type="entry name" value="ABC_TRANSPORTER_2"/>
    <property type="match status" value="1"/>
</dbReference>
<evidence type="ECO:0000256" key="3">
    <source>
        <dbReference type="ARBA" id="ARBA00022475"/>
    </source>
</evidence>
<dbReference type="STRING" id="1938817.SAMN06296008_10693"/>
<proteinExistence type="inferred from homology"/>
<dbReference type="SUPFAM" id="SSF52540">
    <property type="entry name" value="P-loop containing nucleoside triphosphate hydrolases"/>
    <property type="match status" value="1"/>
</dbReference>
<evidence type="ECO:0000313" key="9">
    <source>
        <dbReference type="Proteomes" id="UP000192708"/>
    </source>
</evidence>
<feature type="domain" description="ABC transporter" evidence="7">
    <location>
        <begin position="21"/>
        <end position="230"/>
    </location>
</feature>
<dbReference type="Pfam" id="PF00005">
    <property type="entry name" value="ABC_tran"/>
    <property type="match status" value="1"/>
</dbReference>
<comment type="similarity">
    <text evidence="1">Belongs to the ABC transporter superfamily.</text>
</comment>
<keyword evidence="4" id="KW-0997">Cell inner membrane</keyword>
<dbReference type="AlphaFoldDB" id="A0A1W1ZSS7"/>
<name>A0A1W1ZSS7_9BURK</name>
<dbReference type="EMBL" id="FWXJ01000006">
    <property type="protein sequence ID" value="SMC51282.1"/>
    <property type="molecule type" value="Genomic_DNA"/>
</dbReference>
<dbReference type="PANTHER" id="PTHR42734:SF17">
    <property type="entry name" value="METAL TRANSPORT SYSTEM ATP-BINDING PROTEIN TM_0124-RELATED"/>
    <property type="match status" value="1"/>
</dbReference>
<evidence type="ECO:0000313" key="8">
    <source>
        <dbReference type="EMBL" id="SMC51282.1"/>
    </source>
</evidence>
<dbReference type="Gene3D" id="3.40.50.300">
    <property type="entry name" value="P-loop containing nucleotide triphosphate hydrolases"/>
    <property type="match status" value="1"/>
</dbReference>
<dbReference type="Proteomes" id="UP000192708">
    <property type="component" value="Unassembled WGS sequence"/>
</dbReference>
<dbReference type="InterPro" id="IPR050153">
    <property type="entry name" value="Metal_Ion_Import_ABC"/>
</dbReference>